<organism evidence="1 2">
    <name type="scientific">Artomyces pyxidatus</name>
    <dbReference type="NCBI Taxonomy" id="48021"/>
    <lineage>
        <taxon>Eukaryota</taxon>
        <taxon>Fungi</taxon>
        <taxon>Dikarya</taxon>
        <taxon>Basidiomycota</taxon>
        <taxon>Agaricomycotina</taxon>
        <taxon>Agaricomycetes</taxon>
        <taxon>Russulales</taxon>
        <taxon>Auriscalpiaceae</taxon>
        <taxon>Artomyces</taxon>
    </lineage>
</organism>
<proteinExistence type="predicted"/>
<comment type="caution">
    <text evidence="1">The sequence shown here is derived from an EMBL/GenBank/DDBJ whole genome shotgun (WGS) entry which is preliminary data.</text>
</comment>
<evidence type="ECO:0000313" key="2">
    <source>
        <dbReference type="Proteomes" id="UP000814140"/>
    </source>
</evidence>
<reference evidence="1" key="1">
    <citation type="submission" date="2021-03" db="EMBL/GenBank/DDBJ databases">
        <authorList>
            <consortium name="DOE Joint Genome Institute"/>
            <person name="Ahrendt S."/>
            <person name="Looney B.P."/>
            <person name="Miyauchi S."/>
            <person name="Morin E."/>
            <person name="Drula E."/>
            <person name="Courty P.E."/>
            <person name="Chicoki N."/>
            <person name="Fauchery L."/>
            <person name="Kohler A."/>
            <person name="Kuo A."/>
            <person name="Labutti K."/>
            <person name="Pangilinan J."/>
            <person name="Lipzen A."/>
            <person name="Riley R."/>
            <person name="Andreopoulos W."/>
            <person name="He G."/>
            <person name="Johnson J."/>
            <person name="Barry K.W."/>
            <person name="Grigoriev I.V."/>
            <person name="Nagy L."/>
            <person name="Hibbett D."/>
            <person name="Henrissat B."/>
            <person name="Matheny P.B."/>
            <person name="Labbe J."/>
            <person name="Martin F."/>
        </authorList>
    </citation>
    <scope>NUCLEOTIDE SEQUENCE</scope>
    <source>
        <strain evidence="1">HHB10654</strain>
    </source>
</reference>
<evidence type="ECO:0000313" key="1">
    <source>
        <dbReference type="EMBL" id="KAI0055753.1"/>
    </source>
</evidence>
<keyword evidence="2" id="KW-1185">Reference proteome</keyword>
<sequence>MESQSTWCVLPLPQVSAQNHYDYCARVDSADTRLLLEYHNSCSPVNLLPVEVLARIFSFSSRAEERPESFGAPIRPKLGWTHITFVCRRWRHVALNHAALWANIDFALGYWWAKEMISRSKSMPLILDRFQAWQPLTIPQGDLIIENMSRIEVMRLDADIEALDSQFDRIICEPVPLLKEHCIIGTVVVDLSGSFLGGFASNLRTLNVQNTANFPWESSILKNLVSFRLAFRDKGLPRPSPEEFFSALNTIHRLESFNLHNCVPTPTDESDITVKLPCLASFEGWNDVRKCTYFLVHLDIPTMASINVGMYYLDSEPEISEAFTSLAPAIAGFLRGHGNSSASISALSLDDTSTMFAVTAIRPDAPRIYMDFQPELWTARGRKPVLAARVLAALSSEHLKHLSVKSTDIGWSPFIWLDIVAGAPGVQTISADGQAAEMLCLALRMSAGSSLSERTSLGTGQLLLPGLQQLSLRGLDLTAIAHREVRDRVSVVPRMPSHMREGQHTSKTNPPRLRGT</sequence>
<dbReference type="Proteomes" id="UP000814140">
    <property type="component" value="Unassembled WGS sequence"/>
</dbReference>
<dbReference type="EMBL" id="MU277280">
    <property type="protein sequence ID" value="KAI0055753.1"/>
    <property type="molecule type" value="Genomic_DNA"/>
</dbReference>
<accession>A0ACB8SH31</accession>
<gene>
    <name evidence="1" type="ORF">BV25DRAFT_1832886</name>
</gene>
<reference evidence="1" key="2">
    <citation type="journal article" date="2022" name="New Phytol.">
        <title>Evolutionary transition to the ectomycorrhizal habit in the genomes of a hyperdiverse lineage of mushroom-forming fungi.</title>
        <authorList>
            <person name="Looney B."/>
            <person name="Miyauchi S."/>
            <person name="Morin E."/>
            <person name="Drula E."/>
            <person name="Courty P.E."/>
            <person name="Kohler A."/>
            <person name="Kuo A."/>
            <person name="LaButti K."/>
            <person name="Pangilinan J."/>
            <person name="Lipzen A."/>
            <person name="Riley R."/>
            <person name="Andreopoulos W."/>
            <person name="He G."/>
            <person name="Johnson J."/>
            <person name="Nolan M."/>
            <person name="Tritt A."/>
            <person name="Barry K.W."/>
            <person name="Grigoriev I.V."/>
            <person name="Nagy L.G."/>
            <person name="Hibbett D."/>
            <person name="Henrissat B."/>
            <person name="Matheny P.B."/>
            <person name="Labbe J."/>
            <person name="Martin F.M."/>
        </authorList>
    </citation>
    <scope>NUCLEOTIDE SEQUENCE</scope>
    <source>
        <strain evidence="1">HHB10654</strain>
    </source>
</reference>
<name>A0ACB8SH31_9AGAM</name>
<protein>
    <submittedName>
        <fullName evidence="1">Uncharacterized protein</fullName>
    </submittedName>
</protein>